<dbReference type="PANTHER" id="PTHR12592">
    <property type="entry name" value="ATP-DEPENDENT (S)-NAD(P)H-HYDRATE DEHYDRATASE FAMILY MEMBER"/>
    <property type="match status" value="1"/>
</dbReference>
<dbReference type="NCBIfam" id="TIGR00196">
    <property type="entry name" value="yjeF_cterm"/>
    <property type="match status" value="1"/>
</dbReference>
<dbReference type="GO" id="GO:0046496">
    <property type="term" value="P:nicotinamide nucleotide metabolic process"/>
    <property type="evidence" value="ECO:0007669"/>
    <property type="project" value="UniProtKB-UniRule"/>
</dbReference>
<organism evidence="10 11">
    <name type="scientific">Circinella minor</name>
    <dbReference type="NCBI Taxonomy" id="1195481"/>
    <lineage>
        <taxon>Eukaryota</taxon>
        <taxon>Fungi</taxon>
        <taxon>Fungi incertae sedis</taxon>
        <taxon>Mucoromycota</taxon>
        <taxon>Mucoromycotina</taxon>
        <taxon>Mucoromycetes</taxon>
        <taxon>Mucorales</taxon>
        <taxon>Lichtheimiaceae</taxon>
        <taxon>Circinella</taxon>
    </lineage>
</organism>
<comment type="catalytic activity">
    <reaction evidence="8">
        <text>(6S)-NADHX + ATP = ADP + phosphate + NADH + H(+)</text>
        <dbReference type="Rhea" id="RHEA:19017"/>
        <dbReference type="ChEBI" id="CHEBI:15378"/>
        <dbReference type="ChEBI" id="CHEBI:30616"/>
        <dbReference type="ChEBI" id="CHEBI:43474"/>
        <dbReference type="ChEBI" id="CHEBI:57945"/>
        <dbReference type="ChEBI" id="CHEBI:64074"/>
        <dbReference type="ChEBI" id="CHEBI:456216"/>
        <dbReference type="EC" id="4.2.1.93"/>
    </reaction>
</comment>
<protein>
    <recommendedName>
        <fullName evidence="8">ATP-dependent (S)-NAD(P)H-hydrate dehydratase</fullName>
        <ecNumber evidence="8">4.2.1.93</ecNumber>
    </recommendedName>
    <alternativeName>
        <fullName evidence="8">ATP-dependent NAD(P)HX dehydratase</fullName>
    </alternativeName>
</protein>
<evidence type="ECO:0000256" key="6">
    <source>
        <dbReference type="ARBA" id="ARBA00023239"/>
    </source>
</evidence>
<sequence>MQRVVTTALFSSLANNTNTIMPSKIPDISKVRQIIPPLSPEMHKGQAGRVGVVGGSEDYTGAPYFSAISAMKLGADLCHVFCEPGAGTVIKSYSPELIVHPYMRTSDKSDNSIDDIVSRVTSTFTRLHVLVIGPGLSRDSLMQESAKKIMLKAREQNMAIVVDADGLFLVQNHPETVKNYSKAVLTPNVMEFKRLCEKMNINIEEHDQDTLATQLSNALGGVTIVQKGKIDLISNGREVFRCETEGGLRRVGGQGDILSGTLGTFLAWGKLYEEGVWKHENKIDSKDIAMLAAWGACSITRDSSKRAFQKYGRAMLTSHMLNEVGASYEKLAGDQIKI</sequence>
<evidence type="ECO:0000313" key="11">
    <source>
        <dbReference type="Proteomes" id="UP000646827"/>
    </source>
</evidence>
<comment type="subcellular location">
    <subcellularLocation>
        <location evidence="8">Cytoplasm</location>
    </subcellularLocation>
</comment>
<evidence type="ECO:0000256" key="7">
    <source>
        <dbReference type="ARBA" id="ARBA00047472"/>
    </source>
</evidence>
<feature type="binding site" evidence="8">
    <location>
        <position position="135"/>
    </location>
    <ligand>
        <name>(6S)-NADPHX</name>
        <dbReference type="ChEBI" id="CHEBI:64076"/>
    </ligand>
</feature>
<dbReference type="PROSITE" id="PS51383">
    <property type="entry name" value="YJEF_C_3"/>
    <property type="match status" value="1"/>
</dbReference>
<dbReference type="GO" id="GO:0110051">
    <property type="term" value="P:metabolite repair"/>
    <property type="evidence" value="ECO:0007669"/>
    <property type="project" value="TreeGrafter"/>
</dbReference>
<keyword evidence="11" id="KW-1185">Reference proteome</keyword>
<evidence type="ECO:0000256" key="3">
    <source>
        <dbReference type="ARBA" id="ARBA00022840"/>
    </source>
</evidence>
<feature type="binding site" evidence="8">
    <location>
        <begin position="188"/>
        <end position="194"/>
    </location>
    <ligand>
        <name>(6S)-NADPHX</name>
        <dbReference type="ChEBI" id="CHEBI:64076"/>
    </ligand>
</feature>
<keyword evidence="1 8" id="KW-0597">Phosphoprotein</keyword>
<evidence type="ECO:0000256" key="2">
    <source>
        <dbReference type="ARBA" id="ARBA00022741"/>
    </source>
</evidence>
<evidence type="ECO:0000256" key="8">
    <source>
        <dbReference type="HAMAP-Rule" id="MF_03157"/>
    </source>
</evidence>
<dbReference type="FunFam" id="3.40.1190.20:FF:000023">
    <property type="entry name" value="ATP-dependent (S)-NAD(P)H-hydrate dehydratase"/>
    <property type="match status" value="1"/>
</dbReference>
<comment type="catalytic activity">
    <reaction evidence="7 8">
        <text>(6S)-NADPHX + ATP = ADP + phosphate + NADPH + H(+)</text>
        <dbReference type="Rhea" id="RHEA:32231"/>
        <dbReference type="ChEBI" id="CHEBI:15378"/>
        <dbReference type="ChEBI" id="CHEBI:30616"/>
        <dbReference type="ChEBI" id="CHEBI:43474"/>
        <dbReference type="ChEBI" id="CHEBI:57783"/>
        <dbReference type="ChEBI" id="CHEBI:64076"/>
        <dbReference type="ChEBI" id="CHEBI:456216"/>
        <dbReference type="EC" id="4.2.1.93"/>
    </reaction>
</comment>
<dbReference type="GO" id="GO:0005524">
    <property type="term" value="F:ATP binding"/>
    <property type="evidence" value="ECO:0007669"/>
    <property type="project" value="UniProtKB-KW"/>
</dbReference>
<gene>
    <name evidence="10" type="ORF">INT45_009531</name>
</gene>
<comment type="cofactor">
    <cofactor evidence="8">
        <name>Mg(2+)</name>
        <dbReference type="ChEBI" id="CHEBI:18420"/>
    </cofactor>
</comment>
<dbReference type="Proteomes" id="UP000646827">
    <property type="component" value="Unassembled WGS sequence"/>
</dbReference>
<dbReference type="PANTHER" id="PTHR12592:SF0">
    <property type="entry name" value="ATP-DEPENDENT (S)-NAD(P)H-HYDRATE DEHYDRATASE"/>
    <property type="match status" value="1"/>
</dbReference>
<evidence type="ECO:0000256" key="5">
    <source>
        <dbReference type="ARBA" id="ARBA00023027"/>
    </source>
</evidence>
<dbReference type="Gene3D" id="3.40.1190.20">
    <property type="match status" value="1"/>
</dbReference>
<evidence type="ECO:0000256" key="1">
    <source>
        <dbReference type="ARBA" id="ARBA00022553"/>
    </source>
</evidence>
<keyword evidence="2 8" id="KW-0547">Nucleotide-binding</keyword>
<dbReference type="CDD" id="cd01171">
    <property type="entry name" value="YXKO-related"/>
    <property type="match status" value="1"/>
</dbReference>
<dbReference type="SUPFAM" id="SSF53613">
    <property type="entry name" value="Ribokinase-like"/>
    <property type="match status" value="1"/>
</dbReference>
<dbReference type="InterPro" id="IPR029056">
    <property type="entry name" value="Ribokinase-like"/>
</dbReference>
<feature type="binding site" evidence="8">
    <location>
        <begin position="246"/>
        <end position="255"/>
    </location>
    <ligand>
        <name>ATP</name>
        <dbReference type="ChEBI" id="CHEBI:30616"/>
    </ligand>
</feature>
<proteinExistence type="inferred from homology"/>
<reference evidence="10 11" key="1">
    <citation type="submission" date="2020-12" db="EMBL/GenBank/DDBJ databases">
        <title>Metabolic potential, ecology and presence of endohyphal bacteria is reflected in genomic diversity of Mucoromycotina.</title>
        <authorList>
            <person name="Muszewska A."/>
            <person name="Okrasinska A."/>
            <person name="Steczkiewicz K."/>
            <person name="Drgas O."/>
            <person name="Orlowska M."/>
            <person name="Perlinska-Lenart U."/>
            <person name="Aleksandrzak-Piekarczyk T."/>
            <person name="Szatraj K."/>
            <person name="Zielenkiewicz U."/>
            <person name="Pilsyk S."/>
            <person name="Malc E."/>
            <person name="Mieczkowski P."/>
            <person name="Kruszewska J.S."/>
            <person name="Biernat P."/>
            <person name="Pawlowska J."/>
        </authorList>
    </citation>
    <scope>NUCLEOTIDE SEQUENCE [LARGE SCALE GENOMIC DNA]</scope>
    <source>
        <strain evidence="10 11">CBS 142.35</strain>
    </source>
</reference>
<keyword evidence="4" id="KW-0521">NADP</keyword>
<keyword evidence="3 8" id="KW-0067">ATP-binding</keyword>
<comment type="caution">
    <text evidence="10">The sequence shown here is derived from an EMBL/GenBank/DDBJ whole genome shotgun (WGS) entry which is preliminary data.</text>
</comment>
<feature type="binding site" evidence="8">
    <location>
        <begin position="227"/>
        <end position="231"/>
    </location>
    <ligand>
        <name>ATP</name>
        <dbReference type="ChEBI" id="CHEBI:30616"/>
    </ligand>
</feature>
<dbReference type="Pfam" id="PF01256">
    <property type="entry name" value="Carb_kinase"/>
    <property type="match status" value="1"/>
</dbReference>
<evidence type="ECO:0000256" key="4">
    <source>
        <dbReference type="ARBA" id="ARBA00022857"/>
    </source>
</evidence>
<accession>A0A8H7VN91</accession>
<keyword evidence="5 8" id="KW-0520">NAD</keyword>
<keyword evidence="6 8" id="KW-0456">Lyase</keyword>
<feature type="binding site" evidence="8">
    <location>
        <position position="256"/>
    </location>
    <ligand>
        <name>(6S)-NADPHX</name>
        <dbReference type="ChEBI" id="CHEBI:64076"/>
    </ligand>
</feature>
<dbReference type="OrthoDB" id="8110916at2759"/>
<dbReference type="EC" id="4.2.1.93" evidence="8"/>
<comment type="function">
    <text evidence="8">Catalyzes the dehydration of the S-form of NAD(P)HX at the expense of ATP, which is converted to ADP. Together with NAD(P)HX epimerase, which catalyzes the epimerization of the S- and R-forms, the enzyme allows the repair of both epimers of NAD(P)HX, a damaged form of NAD(P)H that is a result of enzymatic or heat-dependent hydration.</text>
</comment>
<evidence type="ECO:0000313" key="10">
    <source>
        <dbReference type="EMBL" id="KAG2225202.1"/>
    </source>
</evidence>
<comment type="similarity">
    <text evidence="8">Belongs to the NnrD/CARKD family.</text>
</comment>
<name>A0A8H7VN91_9FUNG</name>
<dbReference type="GO" id="GO:0005737">
    <property type="term" value="C:cytoplasm"/>
    <property type="evidence" value="ECO:0007669"/>
    <property type="project" value="UniProtKB-SubCell"/>
</dbReference>
<keyword evidence="8" id="KW-0963">Cytoplasm</keyword>
<dbReference type="AlphaFoldDB" id="A0A8H7VN91"/>
<dbReference type="GO" id="GO:0047453">
    <property type="term" value="F:ATP-dependent NAD(P)H-hydrate dehydratase activity"/>
    <property type="evidence" value="ECO:0007669"/>
    <property type="project" value="UniProtKB-UniRule"/>
</dbReference>
<dbReference type="InterPro" id="IPR000631">
    <property type="entry name" value="CARKD"/>
</dbReference>
<evidence type="ECO:0000259" key="9">
    <source>
        <dbReference type="PROSITE" id="PS51383"/>
    </source>
</evidence>
<dbReference type="HAMAP" id="MF_01965">
    <property type="entry name" value="NADHX_dehydratase"/>
    <property type="match status" value="1"/>
</dbReference>
<dbReference type="EMBL" id="JAEPRB010000031">
    <property type="protein sequence ID" value="KAG2225202.1"/>
    <property type="molecule type" value="Genomic_DNA"/>
</dbReference>
<feature type="domain" description="YjeF C-terminal" evidence="9">
    <location>
        <begin position="27"/>
        <end position="331"/>
    </location>
</feature>